<dbReference type="Pfam" id="PF07734">
    <property type="entry name" value="FBA_1"/>
    <property type="match status" value="1"/>
</dbReference>
<dbReference type="InterPro" id="IPR052361">
    <property type="entry name" value="F-box_domain"/>
</dbReference>
<evidence type="ECO:0000313" key="2">
    <source>
        <dbReference type="EMBL" id="VVA14361.1"/>
    </source>
</evidence>
<dbReference type="InterPro" id="IPR006527">
    <property type="entry name" value="F-box-assoc_dom_typ1"/>
</dbReference>
<dbReference type="InParanoid" id="A0A5E4EID8"/>
<evidence type="ECO:0000259" key="1">
    <source>
        <dbReference type="Pfam" id="PF07734"/>
    </source>
</evidence>
<dbReference type="PANTHER" id="PTHR31790:SF607">
    <property type="entry name" value="F-BOX DOMAIN-CONTAINING PROTEIN"/>
    <property type="match status" value="1"/>
</dbReference>
<dbReference type="AlphaFoldDB" id="A0A5E4EID8"/>
<accession>A0A5E4EID8</accession>
<sequence>MYSSQRITTLIWNPCIRKFLFLPLPRVTLFRHKIFAFGYDSRTDHYKVLRIVKPVCYEHEVEIWSLARGSWKILSVVVLVFLQTSCLEGLPMIIDNAFVNGALHWIRQSVIHEDDKLIVSFDLSAELFGKILLLKAALQRRRRRGVGTDFCFVSRHGESLAFFGQHEKRRSDGSVYISFFHLWMMKEYGVAESWAKLFTIRGMLLGDQKFHGWVDPNTKKCSDFGIDGHSSEYRFMDSFVESLILLDNPNAISY</sequence>
<name>A0A5E4EID8_PRUDU</name>
<feature type="domain" description="F-box associated beta-propeller type 1" evidence="1">
    <location>
        <begin position="7"/>
        <end position="205"/>
    </location>
</feature>
<dbReference type="OMA" id="TTLIWNP"/>
<dbReference type="NCBIfam" id="TIGR01640">
    <property type="entry name" value="F_box_assoc_1"/>
    <property type="match status" value="1"/>
</dbReference>
<dbReference type="EMBL" id="CABIKO010000010">
    <property type="protein sequence ID" value="VVA14361.1"/>
    <property type="molecule type" value="Genomic_DNA"/>
</dbReference>
<dbReference type="Gramene" id="VVA14361">
    <property type="protein sequence ID" value="VVA14361"/>
    <property type="gene ID" value="Prudul26B001033"/>
</dbReference>
<dbReference type="InterPro" id="IPR017451">
    <property type="entry name" value="F-box-assoc_interact_dom"/>
</dbReference>
<proteinExistence type="predicted"/>
<dbReference type="Proteomes" id="UP000327085">
    <property type="component" value="Chromosome 6"/>
</dbReference>
<protein>
    <submittedName>
        <fullName evidence="2">PREDICTED: F-box/kelch-repeat</fullName>
    </submittedName>
</protein>
<evidence type="ECO:0000313" key="3">
    <source>
        <dbReference type="Proteomes" id="UP000327085"/>
    </source>
</evidence>
<organism evidence="2 3">
    <name type="scientific">Prunus dulcis</name>
    <name type="common">Almond</name>
    <name type="synonym">Amygdalus dulcis</name>
    <dbReference type="NCBI Taxonomy" id="3755"/>
    <lineage>
        <taxon>Eukaryota</taxon>
        <taxon>Viridiplantae</taxon>
        <taxon>Streptophyta</taxon>
        <taxon>Embryophyta</taxon>
        <taxon>Tracheophyta</taxon>
        <taxon>Spermatophyta</taxon>
        <taxon>Magnoliopsida</taxon>
        <taxon>eudicotyledons</taxon>
        <taxon>Gunneridae</taxon>
        <taxon>Pentapetalae</taxon>
        <taxon>rosids</taxon>
        <taxon>fabids</taxon>
        <taxon>Rosales</taxon>
        <taxon>Rosaceae</taxon>
        <taxon>Amygdaloideae</taxon>
        <taxon>Amygdaleae</taxon>
        <taxon>Prunus</taxon>
    </lineage>
</organism>
<reference evidence="3" key="1">
    <citation type="journal article" date="2020" name="Plant J.">
        <title>Transposons played a major role in the diversification between the closely related almond and peach genomes: results from the almond genome sequence.</title>
        <authorList>
            <person name="Alioto T."/>
            <person name="Alexiou K.G."/>
            <person name="Bardil A."/>
            <person name="Barteri F."/>
            <person name="Castanera R."/>
            <person name="Cruz F."/>
            <person name="Dhingra A."/>
            <person name="Duval H."/>
            <person name="Fernandez I Marti A."/>
            <person name="Frias L."/>
            <person name="Galan B."/>
            <person name="Garcia J.L."/>
            <person name="Howad W."/>
            <person name="Gomez-Garrido J."/>
            <person name="Gut M."/>
            <person name="Julca I."/>
            <person name="Morata J."/>
            <person name="Puigdomenech P."/>
            <person name="Ribeca P."/>
            <person name="Rubio Cabetas M.J."/>
            <person name="Vlasova A."/>
            <person name="Wirthensohn M."/>
            <person name="Garcia-Mas J."/>
            <person name="Gabaldon T."/>
            <person name="Casacuberta J.M."/>
            <person name="Arus P."/>
        </authorList>
    </citation>
    <scope>NUCLEOTIDE SEQUENCE [LARGE SCALE GENOMIC DNA]</scope>
    <source>
        <strain evidence="3">cv. Texas</strain>
    </source>
</reference>
<dbReference type="PANTHER" id="PTHR31790">
    <property type="entry name" value="OS02G0783600 PROTEIN"/>
    <property type="match status" value="1"/>
</dbReference>
<gene>
    <name evidence="2" type="ORF">ALMOND_2B001033</name>
</gene>